<dbReference type="InterPro" id="IPR036390">
    <property type="entry name" value="WH_DNA-bd_sf"/>
</dbReference>
<proteinExistence type="predicted"/>
<keyword evidence="2" id="KW-0238">DNA-binding</keyword>
<dbReference type="Gene3D" id="1.10.10.10">
    <property type="entry name" value="Winged helix-like DNA-binding domain superfamily/Winged helix DNA-binding domain"/>
    <property type="match status" value="1"/>
</dbReference>
<dbReference type="PANTHER" id="PTHR37318">
    <property type="entry name" value="BSL7504 PROTEIN"/>
    <property type="match status" value="1"/>
</dbReference>
<dbReference type="InterPro" id="IPR036388">
    <property type="entry name" value="WH-like_DNA-bd_sf"/>
</dbReference>
<dbReference type="GO" id="GO:0003677">
    <property type="term" value="F:DNA binding"/>
    <property type="evidence" value="ECO:0007669"/>
    <property type="project" value="UniProtKB-KW"/>
</dbReference>
<gene>
    <name evidence="2" type="ORF">JOC73_000977</name>
</gene>
<protein>
    <submittedName>
        <fullName evidence="2">DNA-binding HxlR family transcriptional regulator</fullName>
    </submittedName>
</protein>
<dbReference type="Pfam" id="PF13601">
    <property type="entry name" value="HTH_34"/>
    <property type="match status" value="1"/>
</dbReference>
<sequence>MKFTIDKVIHERVRLLILTYLASHSQKKVPFNEIKENLELTSGNLSVQLKNLEEAGFIKIFKKIKDNKPETTVSLTTAGLRGLNEYIEEMENLIKKVKGPKEN</sequence>
<evidence type="ECO:0000313" key="3">
    <source>
        <dbReference type="Proteomes" id="UP001314796"/>
    </source>
</evidence>
<accession>A0ABS2NNN5</accession>
<reference evidence="2 3" key="1">
    <citation type="submission" date="2021-01" db="EMBL/GenBank/DDBJ databases">
        <title>Genomic Encyclopedia of Type Strains, Phase IV (KMG-IV): sequencing the most valuable type-strain genomes for metagenomic binning, comparative biology and taxonomic classification.</title>
        <authorList>
            <person name="Goeker M."/>
        </authorList>
    </citation>
    <scope>NUCLEOTIDE SEQUENCE [LARGE SCALE GENOMIC DNA]</scope>
    <source>
        <strain evidence="2 3">DSM 25890</strain>
    </source>
</reference>
<evidence type="ECO:0000259" key="1">
    <source>
        <dbReference type="Pfam" id="PF13601"/>
    </source>
</evidence>
<feature type="domain" description="Winged helix DNA-binding" evidence="1">
    <location>
        <begin position="13"/>
        <end position="94"/>
    </location>
</feature>
<name>A0ABS2NNN5_9FIRM</name>
<dbReference type="SUPFAM" id="SSF46785">
    <property type="entry name" value="Winged helix' DNA-binding domain"/>
    <property type="match status" value="1"/>
</dbReference>
<dbReference type="InterPro" id="IPR011991">
    <property type="entry name" value="ArsR-like_HTH"/>
</dbReference>
<dbReference type="InterPro" id="IPR027395">
    <property type="entry name" value="WH_DNA-bd_dom"/>
</dbReference>
<dbReference type="Proteomes" id="UP001314796">
    <property type="component" value="Unassembled WGS sequence"/>
</dbReference>
<organism evidence="2 3">
    <name type="scientific">Alkaliphilus hydrothermalis</name>
    <dbReference type="NCBI Taxonomy" id="1482730"/>
    <lineage>
        <taxon>Bacteria</taxon>
        <taxon>Bacillati</taxon>
        <taxon>Bacillota</taxon>
        <taxon>Clostridia</taxon>
        <taxon>Peptostreptococcales</taxon>
        <taxon>Natronincolaceae</taxon>
        <taxon>Alkaliphilus</taxon>
    </lineage>
</organism>
<dbReference type="RefSeq" id="WP_204400729.1">
    <property type="nucleotide sequence ID" value="NZ_JAFBEE010000004.1"/>
</dbReference>
<dbReference type="PANTHER" id="PTHR37318:SF1">
    <property type="entry name" value="BSL7504 PROTEIN"/>
    <property type="match status" value="1"/>
</dbReference>
<keyword evidence="3" id="KW-1185">Reference proteome</keyword>
<comment type="caution">
    <text evidence="2">The sequence shown here is derived from an EMBL/GenBank/DDBJ whole genome shotgun (WGS) entry which is preliminary data.</text>
</comment>
<dbReference type="EMBL" id="JAFBEE010000004">
    <property type="protein sequence ID" value="MBM7614466.1"/>
    <property type="molecule type" value="Genomic_DNA"/>
</dbReference>
<evidence type="ECO:0000313" key="2">
    <source>
        <dbReference type="EMBL" id="MBM7614466.1"/>
    </source>
</evidence>
<dbReference type="CDD" id="cd00090">
    <property type="entry name" value="HTH_ARSR"/>
    <property type="match status" value="1"/>
</dbReference>